<dbReference type="PROSITE" id="PS00198">
    <property type="entry name" value="4FE4S_FER_1"/>
    <property type="match status" value="2"/>
</dbReference>
<dbReference type="PANTHER" id="PTHR43122">
    <property type="entry name" value="FERREDOXIN SUBUNIT OF PYRUVATE:FLAVODOXIN OXIDOREDUCTASE-RELATED"/>
    <property type="match status" value="1"/>
</dbReference>
<evidence type="ECO:0000313" key="6">
    <source>
        <dbReference type="Proteomes" id="UP000014216"/>
    </source>
</evidence>
<dbReference type="SUPFAM" id="SSF54862">
    <property type="entry name" value="4Fe-4S ferredoxins"/>
    <property type="match status" value="1"/>
</dbReference>
<sequence>MGKGKKIEHLIDQDWCKGCGICVYFCPKDVLELDTKGKVEAVRSEDCIACKLCEWRCPDLAIQIIEEEKAENETTE</sequence>
<dbReference type="Proteomes" id="UP000014216">
    <property type="component" value="Unassembled WGS sequence"/>
</dbReference>
<evidence type="ECO:0000256" key="2">
    <source>
        <dbReference type="ARBA" id="ARBA00023004"/>
    </source>
</evidence>
<accession>S0FS40</accession>
<dbReference type="PROSITE" id="PS51379">
    <property type="entry name" value="4FE4S_FER_2"/>
    <property type="match status" value="2"/>
</dbReference>
<dbReference type="EMBL" id="APJX01000011">
    <property type="protein sequence ID" value="EMS77893.1"/>
    <property type="molecule type" value="Genomic_DNA"/>
</dbReference>
<dbReference type="GO" id="GO:0046872">
    <property type="term" value="F:metal ion binding"/>
    <property type="evidence" value="ECO:0007669"/>
    <property type="project" value="UniProtKB-KW"/>
</dbReference>
<dbReference type="OrthoDB" id="9804603at2"/>
<dbReference type="RefSeq" id="WP_006968036.1">
    <property type="nucleotide sequence ID" value="NZ_APJX01000011.1"/>
</dbReference>
<organism evidence="5 6">
    <name type="scientific">Desulfotignum phosphitoxidans DSM 13687</name>
    <dbReference type="NCBI Taxonomy" id="1286635"/>
    <lineage>
        <taxon>Bacteria</taxon>
        <taxon>Pseudomonadati</taxon>
        <taxon>Thermodesulfobacteriota</taxon>
        <taxon>Desulfobacteria</taxon>
        <taxon>Desulfobacterales</taxon>
        <taxon>Desulfobacteraceae</taxon>
        <taxon>Desulfotignum</taxon>
    </lineage>
</organism>
<dbReference type="PANTHER" id="PTHR43122:SF1">
    <property type="entry name" value="IRON-SULFUR-BINDING PROTEIN"/>
    <property type="match status" value="1"/>
</dbReference>
<dbReference type="InterPro" id="IPR017896">
    <property type="entry name" value="4Fe4S_Fe-S-bd"/>
</dbReference>
<evidence type="ECO:0000256" key="1">
    <source>
        <dbReference type="ARBA" id="ARBA00022723"/>
    </source>
</evidence>
<protein>
    <submittedName>
        <fullName evidence="5">4Fe-4S ferredoxin, iron-sulfur binding family protein Fdx</fullName>
    </submittedName>
</protein>
<gene>
    <name evidence="5" type="primary">fdx</name>
    <name evidence="5" type="ORF">Dpo_11c00350</name>
</gene>
<evidence type="ECO:0000259" key="4">
    <source>
        <dbReference type="PROSITE" id="PS51379"/>
    </source>
</evidence>
<keyword evidence="6" id="KW-1185">Reference proteome</keyword>
<proteinExistence type="predicted"/>
<comment type="caution">
    <text evidence="5">The sequence shown here is derived from an EMBL/GenBank/DDBJ whole genome shotgun (WGS) entry which is preliminary data.</text>
</comment>
<evidence type="ECO:0000313" key="5">
    <source>
        <dbReference type="EMBL" id="EMS77893.1"/>
    </source>
</evidence>
<dbReference type="Gene3D" id="3.30.70.20">
    <property type="match status" value="1"/>
</dbReference>
<reference evidence="5 6" key="1">
    <citation type="journal article" date="2013" name="Genome Announc.">
        <title>Draft Genome Sequence of Desulfotignum phosphitoxidans DSM 13687 Strain FiPS-3.</title>
        <authorList>
            <person name="Poehlein A."/>
            <person name="Daniel R."/>
            <person name="Simeonova D.D."/>
        </authorList>
    </citation>
    <scope>NUCLEOTIDE SEQUENCE [LARGE SCALE GENOMIC DNA]</scope>
    <source>
        <strain evidence="5 6">DSM 13687</strain>
    </source>
</reference>
<keyword evidence="1" id="KW-0479">Metal-binding</keyword>
<feature type="domain" description="4Fe-4S ferredoxin-type" evidence="4">
    <location>
        <begin position="7"/>
        <end position="36"/>
    </location>
</feature>
<keyword evidence="3" id="KW-0411">Iron-sulfur</keyword>
<dbReference type="GO" id="GO:0051536">
    <property type="term" value="F:iron-sulfur cluster binding"/>
    <property type="evidence" value="ECO:0007669"/>
    <property type="project" value="UniProtKB-KW"/>
</dbReference>
<dbReference type="AlphaFoldDB" id="S0FS40"/>
<dbReference type="Pfam" id="PF12838">
    <property type="entry name" value="Fer4_7"/>
    <property type="match status" value="1"/>
</dbReference>
<keyword evidence="2" id="KW-0408">Iron</keyword>
<evidence type="ECO:0000256" key="3">
    <source>
        <dbReference type="ARBA" id="ARBA00023014"/>
    </source>
</evidence>
<feature type="domain" description="4Fe-4S ferredoxin-type" evidence="4">
    <location>
        <begin position="37"/>
        <end position="67"/>
    </location>
</feature>
<dbReference type="InterPro" id="IPR017900">
    <property type="entry name" value="4Fe4S_Fe_S_CS"/>
</dbReference>
<name>S0FS40_9BACT</name>